<evidence type="ECO:0000313" key="1">
    <source>
        <dbReference type="EMBL" id="KAL1022459.1"/>
    </source>
</evidence>
<comment type="caution">
    <text evidence="1">The sequence shown here is derived from an EMBL/GenBank/DDBJ whole genome shotgun (WGS) entry which is preliminary data.</text>
</comment>
<gene>
    <name evidence="1" type="ORF">UPYG_G00027900</name>
</gene>
<dbReference type="EMBL" id="JAGEUA010000001">
    <property type="protein sequence ID" value="KAL1022459.1"/>
    <property type="molecule type" value="Genomic_DNA"/>
</dbReference>
<reference evidence="1 2" key="1">
    <citation type="submission" date="2024-06" db="EMBL/GenBank/DDBJ databases">
        <authorList>
            <person name="Pan Q."/>
            <person name="Wen M."/>
            <person name="Jouanno E."/>
            <person name="Zahm M."/>
            <person name="Klopp C."/>
            <person name="Cabau C."/>
            <person name="Louis A."/>
            <person name="Berthelot C."/>
            <person name="Parey E."/>
            <person name="Roest Crollius H."/>
            <person name="Montfort J."/>
            <person name="Robinson-Rechavi M."/>
            <person name="Bouchez O."/>
            <person name="Lampietro C."/>
            <person name="Lopez Roques C."/>
            <person name="Donnadieu C."/>
            <person name="Postlethwait J."/>
            <person name="Bobe J."/>
            <person name="Verreycken H."/>
            <person name="Guiguen Y."/>
        </authorList>
    </citation>
    <scope>NUCLEOTIDE SEQUENCE [LARGE SCALE GENOMIC DNA]</scope>
    <source>
        <strain evidence="1">Up_M1</strain>
        <tissue evidence="1">Testis</tissue>
    </source>
</reference>
<protein>
    <submittedName>
        <fullName evidence="1">Uncharacterized protein</fullName>
    </submittedName>
</protein>
<proteinExistence type="predicted"/>
<keyword evidence="2" id="KW-1185">Reference proteome</keyword>
<organism evidence="1 2">
    <name type="scientific">Umbra pygmaea</name>
    <name type="common">Eastern mudminnow</name>
    <dbReference type="NCBI Taxonomy" id="75934"/>
    <lineage>
        <taxon>Eukaryota</taxon>
        <taxon>Metazoa</taxon>
        <taxon>Chordata</taxon>
        <taxon>Craniata</taxon>
        <taxon>Vertebrata</taxon>
        <taxon>Euteleostomi</taxon>
        <taxon>Actinopterygii</taxon>
        <taxon>Neopterygii</taxon>
        <taxon>Teleostei</taxon>
        <taxon>Protacanthopterygii</taxon>
        <taxon>Esociformes</taxon>
        <taxon>Umbridae</taxon>
        <taxon>Umbra</taxon>
    </lineage>
</organism>
<accession>A0ABD0XM55</accession>
<sequence length="88" mass="10156">MDFTWENYALSHYWDPLMTKKKDFMTTPVPATCCHRQQRGDTDSPRNRYTSLHWASEQDQMAASSENSPTGCGLPSQAQYITKSFFLN</sequence>
<name>A0ABD0XM55_UMBPY</name>
<dbReference type="AlphaFoldDB" id="A0ABD0XM55"/>
<dbReference type="Proteomes" id="UP001557470">
    <property type="component" value="Unassembled WGS sequence"/>
</dbReference>
<evidence type="ECO:0000313" key="2">
    <source>
        <dbReference type="Proteomes" id="UP001557470"/>
    </source>
</evidence>